<feature type="transmembrane region" description="Helical" evidence="7">
    <location>
        <begin position="12"/>
        <end position="36"/>
    </location>
</feature>
<evidence type="ECO:0000256" key="7">
    <source>
        <dbReference type="SAM" id="Phobius"/>
    </source>
</evidence>
<dbReference type="EMBL" id="CP163435">
    <property type="protein sequence ID" value="XDQ23685.1"/>
    <property type="molecule type" value="Genomic_DNA"/>
</dbReference>
<keyword evidence="2" id="KW-0813">Transport</keyword>
<dbReference type="SUPFAM" id="SSF103473">
    <property type="entry name" value="MFS general substrate transporter"/>
    <property type="match status" value="1"/>
</dbReference>
<dbReference type="InterPro" id="IPR011701">
    <property type="entry name" value="MFS"/>
</dbReference>
<evidence type="ECO:0000256" key="6">
    <source>
        <dbReference type="ARBA" id="ARBA00023136"/>
    </source>
</evidence>
<name>A0AB39NYA0_9ACTN</name>
<feature type="transmembrane region" description="Helical" evidence="7">
    <location>
        <begin position="101"/>
        <end position="118"/>
    </location>
</feature>
<organism evidence="8">
    <name type="scientific">Streptomyces sp. R21</name>
    <dbReference type="NCBI Taxonomy" id="3238627"/>
    <lineage>
        <taxon>Bacteria</taxon>
        <taxon>Bacillati</taxon>
        <taxon>Actinomycetota</taxon>
        <taxon>Actinomycetes</taxon>
        <taxon>Kitasatosporales</taxon>
        <taxon>Streptomycetaceae</taxon>
        <taxon>Streptomyces</taxon>
    </lineage>
</organism>
<accession>A0AB39NYA0</accession>
<evidence type="ECO:0000256" key="2">
    <source>
        <dbReference type="ARBA" id="ARBA00022448"/>
    </source>
</evidence>
<feature type="transmembrane region" description="Helical" evidence="7">
    <location>
        <begin position="292"/>
        <end position="319"/>
    </location>
</feature>
<feature type="transmembrane region" description="Helical" evidence="7">
    <location>
        <begin position="372"/>
        <end position="396"/>
    </location>
</feature>
<feature type="transmembrane region" description="Helical" evidence="7">
    <location>
        <begin position="250"/>
        <end position="271"/>
    </location>
</feature>
<feature type="transmembrane region" description="Helical" evidence="7">
    <location>
        <begin position="76"/>
        <end position="95"/>
    </location>
</feature>
<feature type="transmembrane region" description="Helical" evidence="7">
    <location>
        <begin position="219"/>
        <end position="244"/>
    </location>
</feature>
<comment type="subcellular location">
    <subcellularLocation>
        <location evidence="1">Cell membrane</location>
        <topology evidence="1">Multi-pass membrane protein</topology>
    </subcellularLocation>
</comment>
<evidence type="ECO:0000256" key="4">
    <source>
        <dbReference type="ARBA" id="ARBA00022692"/>
    </source>
</evidence>
<dbReference type="AlphaFoldDB" id="A0AB39NYA0"/>
<evidence type="ECO:0000256" key="1">
    <source>
        <dbReference type="ARBA" id="ARBA00004651"/>
    </source>
</evidence>
<dbReference type="GO" id="GO:0022857">
    <property type="term" value="F:transmembrane transporter activity"/>
    <property type="evidence" value="ECO:0007669"/>
    <property type="project" value="InterPro"/>
</dbReference>
<reference evidence="8" key="1">
    <citation type="submission" date="2024-07" db="EMBL/GenBank/DDBJ databases">
        <authorList>
            <person name="Yu S.T."/>
        </authorList>
    </citation>
    <scope>NUCLEOTIDE SEQUENCE</scope>
    <source>
        <strain evidence="8">R21</strain>
    </source>
</reference>
<sequence length="424" mass="43287">MKWGLPARGPGRWLAAGSFAGAAGLGSVVPFTAVYFTRSVGLGSGAVGLGMSLGSALAVAVLAPAGRLADRVGARVLSIVVSLVAAASMACFLLVNSYGEFLVVACLVTVGLGVRRVAENTLIGQLMDQDSRVEFKAYQRSVYNLGFAVGTLGAAVPLQMGTQAAYAGLITGGALLTATVALTTFRLPSTAFPSAKPSVPATARLQHRFGGRGPRDGPYLAVALLSGLLVVRNSVLTIAVPLWVLGHTDAPPSTAALVIGLNTAMVVLLQVSASRRVDSPRAAVRVNTRGALALLVGCLLYGAAGQLPLVHTVVVLVLATVCFTYGEMWTSAAGWCFAYDLADPRAPGAYQGIFGMGTGVADIVGPVTATSVVVALGIPGWAAVGVCFVVAALLTGPVVERCLRRRAPAHRPHQASSADCEASP</sequence>
<keyword evidence="5 7" id="KW-1133">Transmembrane helix</keyword>
<dbReference type="GO" id="GO:0005886">
    <property type="term" value="C:plasma membrane"/>
    <property type="evidence" value="ECO:0007669"/>
    <property type="project" value="UniProtKB-SubCell"/>
</dbReference>
<feature type="transmembrane region" description="Helical" evidence="7">
    <location>
        <begin position="42"/>
        <end position="64"/>
    </location>
</feature>
<dbReference type="RefSeq" id="WP_369229640.1">
    <property type="nucleotide sequence ID" value="NZ_CP163435.1"/>
</dbReference>
<dbReference type="InterPro" id="IPR036259">
    <property type="entry name" value="MFS_trans_sf"/>
</dbReference>
<dbReference type="Gene3D" id="1.20.1250.20">
    <property type="entry name" value="MFS general substrate transporter like domains"/>
    <property type="match status" value="1"/>
</dbReference>
<gene>
    <name evidence="8" type="ORF">AB5J56_02795</name>
</gene>
<keyword evidence="4 7" id="KW-0812">Transmembrane</keyword>
<dbReference type="PANTHER" id="PTHR23517">
    <property type="entry name" value="RESISTANCE PROTEIN MDTM, PUTATIVE-RELATED-RELATED"/>
    <property type="match status" value="1"/>
</dbReference>
<dbReference type="InterPro" id="IPR050171">
    <property type="entry name" value="MFS_Transporters"/>
</dbReference>
<proteinExistence type="predicted"/>
<protein>
    <submittedName>
        <fullName evidence="8">MFS transporter</fullName>
    </submittedName>
</protein>
<keyword evidence="6 7" id="KW-0472">Membrane</keyword>
<keyword evidence="3" id="KW-1003">Cell membrane</keyword>
<dbReference type="PANTHER" id="PTHR23517:SF2">
    <property type="entry name" value="MULTIDRUG RESISTANCE PROTEIN MDTH"/>
    <property type="match status" value="1"/>
</dbReference>
<feature type="transmembrane region" description="Helical" evidence="7">
    <location>
        <begin position="166"/>
        <end position="187"/>
    </location>
</feature>
<feature type="transmembrane region" description="Helical" evidence="7">
    <location>
        <begin position="142"/>
        <end position="160"/>
    </location>
</feature>
<evidence type="ECO:0000313" key="8">
    <source>
        <dbReference type="EMBL" id="XDQ23685.1"/>
    </source>
</evidence>
<evidence type="ECO:0000256" key="5">
    <source>
        <dbReference type="ARBA" id="ARBA00022989"/>
    </source>
</evidence>
<dbReference type="Pfam" id="PF07690">
    <property type="entry name" value="MFS_1"/>
    <property type="match status" value="1"/>
</dbReference>
<evidence type="ECO:0000256" key="3">
    <source>
        <dbReference type="ARBA" id="ARBA00022475"/>
    </source>
</evidence>